<dbReference type="GO" id="GO:0005829">
    <property type="term" value="C:cytosol"/>
    <property type="evidence" value="ECO:0007669"/>
    <property type="project" value="GOC"/>
</dbReference>
<sequence>MVSALTSNLQALDLGEITHCLRLCSKILSKVQPPLVSPVTGAPRPPTSTRDKEDKRGCAVTEAPPSVPQSLAPEVFEDENASSSRSSESGFTDFIQYQAERSDDPVALETGSPSRVGHDGTGSAQNQPQDTPVMQGCLECFQQFLTRLVKLYIVPEVKLEQLGQDELGQEGALQSGGPANPGAQPRLEAFSAACQLFLECSSFPVYIAEGNMKSSPSWEEHSAGEHAQLPLWLQTLMDACYFGGDFSIQAVAISLVMDLVGLTQSVAMVTAESVGGPDVTQPMSPSQGRVAVVIRPPLTQGILKFLAEKTDFFKRVALILWEQLGEGSPQHHQRSVELFYQLHNLVPSASICEDVISQQLMHRDKVT</sequence>
<evidence type="ECO:0000313" key="3">
    <source>
        <dbReference type="Proteomes" id="UP000261540"/>
    </source>
</evidence>
<proteinExistence type="predicted"/>
<reference evidence="2" key="1">
    <citation type="submission" date="2025-08" db="UniProtKB">
        <authorList>
            <consortium name="Ensembl"/>
        </authorList>
    </citation>
    <scope>IDENTIFICATION</scope>
</reference>
<dbReference type="GO" id="GO:0006895">
    <property type="term" value="P:Golgi to endosome transport"/>
    <property type="evidence" value="ECO:0007669"/>
    <property type="project" value="InterPro"/>
</dbReference>
<feature type="region of interest" description="Disordered" evidence="1">
    <location>
        <begin position="102"/>
        <end position="130"/>
    </location>
</feature>
<accession>A0A3B3QI95</accession>
<feature type="region of interest" description="Disordered" evidence="1">
    <location>
        <begin position="34"/>
        <end position="90"/>
    </location>
</feature>
<dbReference type="PANTHER" id="PTHR14042">
    <property type="entry name" value="DOPEY-RELATED"/>
    <property type="match status" value="1"/>
</dbReference>
<name>A0A3B3QI95_9TELE</name>
<organism evidence="2 3">
    <name type="scientific">Paramormyrops kingsleyae</name>
    <dbReference type="NCBI Taxonomy" id="1676925"/>
    <lineage>
        <taxon>Eukaryota</taxon>
        <taxon>Metazoa</taxon>
        <taxon>Chordata</taxon>
        <taxon>Craniata</taxon>
        <taxon>Vertebrata</taxon>
        <taxon>Euteleostomi</taxon>
        <taxon>Actinopterygii</taxon>
        <taxon>Neopterygii</taxon>
        <taxon>Teleostei</taxon>
        <taxon>Osteoglossocephala</taxon>
        <taxon>Osteoglossomorpha</taxon>
        <taxon>Osteoglossiformes</taxon>
        <taxon>Mormyridae</taxon>
        <taxon>Paramormyrops</taxon>
    </lineage>
</organism>
<dbReference type="GO" id="GO:0005802">
    <property type="term" value="C:trans-Golgi network"/>
    <property type="evidence" value="ECO:0007669"/>
    <property type="project" value="TreeGrafter"/>
</dbReference>
<evidence type="ECO:0000256" key="1">
    <source>
        <dbReference type="SAM" id="MobiDB-lite"/>
    </source>
</evidence>
<protein>
    <submittedName>
        <fullName evidence="2">Uncharacterized protein</fullName>
    </submittedName>
</protein>
<dbReference type="Ensembl" id="ENSPKIT00000030499.1">
    <property type="protein sequence ID" value="ENSPKIP00000006472.1"/>
    <property type="gene ID" value="ENSPKIG00000022741.1"/>
</dbReference>
<keyword evidence="3" id="KW-1185">Reference proteome</keyword>
<dbReference type="AlphaFoldDB" id="A0A3B3QI95"/>
<dbReference type="GeneTree" id="ENSGT00390000016421"/>
<dbReference type="InterPro" id="IPR040314">
    <property type="entry name" value="DOP1"/>
</dbReference>
<evidence type="ECO:0000313" key="2">
    <source>
        <dbReference type="Ensembl" id="ENSPKIP00000006472.1"/>
    </source>
</evidence>
<dbReference type="PANTHER" id="PTHR14042:SF22">
    <property type="entry name" value="PROTEIN DOPEY-1"/>
    <property type="match status" value="1"/>
</dbReference>
<dbReference type="STRING" id="1676925.ENSPKIP00000006472"/>
<dbReference type="Proteomes" id="UP000261540">
    <property type="component" value="Unplaced"/>
</dbReference>
<reference evidence="2" key="2">
    <citation type="submission" date="2025-09" db="UniProtKB">
        <authorList>
            <consortium name="Ensembl"/>
        </authorList>
    </citation>
    <scope>IDENTIFICATION</scope>
</reference>
<dbReference type="GO" id="GO:0005768">
    <property type="term" value="C:endosome"/>
    <property type="evidence" value="ECO:0007669"/>
    <property type="project" value="TreeGrafter"/>
</dbReference>